<keyword evidence="3 4" id="KW-0408">Iron</keyword>
<dbReference type="SUPFAM" id="SSF48371">
    <property type="entry name" value="ARM repeat"/>
    <property type="match status" value="1"/>
</dbReference>
<evidence type="ECO:0000256" key="5">
    <source>
        <dbReference type="SAM" id="MobiDB-lite"/>
    </source>
</evidence>
<evidence type="ECO:0000256" key="2">
    <source>
        <dbReference type="ARBA" id="ARBA00022723"/>
    </source>
</evidence>
<reference evidence="8" key="1">
    <citation type="journal article" date="2019" name="Int. J. Syst. Evol. Microbiol.">
        <title>The Global Catalogue of Microorganisms (GCM) 10K type strain sequencing project: providing services to taxonomists for standard genome sequencing and annotation.</title>
        <authorList>
            <consortium name="The Broad Institute Genomics Platform"/>
            <consortium name="The Broad Institute Genome Sequencing Center for Infectious Disease"/>
            <person name="Wu L."/>
            <person name="Ma J."/>
        </authorList>
    </citation>
    <scope>NUCLEOTIDE SEQUENCE [LARGE SCALE GENOMIC DNA]</scope>
    <source>
        <strain evidence="8">KACC 12507</strain>
    </source>
</reference>
<dbReference type="InterPro" id="IPR009056">
    <property type="entry name" value="Cyt_c-like_dom"/>
</dbReference>
<dbReference type="Pfam" id="PF23500">
    <property type="entry name" value="DUF7133"/>
    <property type="match status" value="1"/>
</dbReference>
<organism evidence="7 8">
    <name type="scientific">Glaciecola siphonariae</name>
    <dbReference type="NCBI Taxonomy" id="521012"/>
    <lineage>
        <taxon>Bacteria</taxon>
        <taxon>Pseudomonadati</taxon>
        <taxon>Pseudomonadota</taxon>
        <taxon>Gammaproteobacteria</taxon>
        <taxon>Alteromonadales</taxon>
        <taxon>Alteromonadaceae</taxon>
        <taxon>Glaciecola</taxon>
    </lineage>
</organism>
<dbReference type="InterPro" id="IPR013427">
    <property type="entry name" value="Haem-bd_dom_put"/>
</dbReference>
<dbReference type="PROSITE" id="PS51007">
    <property type="entry name" value="CYTC"/>
    <property type="match status" value="1"/>
</dbReference>
<dbReference type="PANTHER" id="PTHR33546:SF1">
    <property type="entry name" value="LARGE, MULTIFUNCTIONAL SECRETED PROTEIN"/>
    <property type="match status" value="1"/>
</dbReference>
<proteinExistence type="predicted"/>
<protein>
    <submittedName>
        <fullName evidence="7">C-type cytochrome</fullName>
    </submittedName>
</protein>
<dbReference type="InterPro" id="IPR036909">
    <property type="entry name" value="Cyt_c-like_dom_sf"/>
</dbReference>
<sequence>MKHLSEKVLLVISIFACMACSPQESTEQQLNEPAPTAKDKTSSTVQDKSIEQIEREAELRMNNFKLPKGFEISLWADETQTQNPAYFTFDSKGDMLMVETARFTAGVDDIRGHENKTVEDIYITSNEDRLAMYERYADERPMSYYRTGDDIIRLLKDTDDDNRADHSQVFSDGYNDVLDGIGAGVIERDGKVYYTNIPHLWQLEDTDGDGSADKRESLQDGFGIRISFYGHDLHGLIWGPDGKLYWSIGDRGFNVTTKEGNHFYGPNLGGVFRSDPDGSNIEYFYTGLRNPQELAFDEYGNLFTADNDGDGGDLERVNYLVEGGDSGWHAGHQSIMSFTERLKLRSSYYTGDPKIPNAWMTQDQYKPRNDKQPAFMLPAVGPLNGGPSGLVYNPGSSFGPDLEDTFFVIHYMGSPAQSNITTFTLEDDGATFNMVSNDTFLQGFNAVDLDFGPDGAMYISEYNYGGWEPESQGAVYRLSNPDYGNTNTVKLNEEILTSDFADFDNDELVSLIKNKHMRIRQRAQFELAKRGDAGASIFSALAKDTELDEITRLHGVWGLSQMSYYAQAPEPMLNTIMGLLDDDNAQVRIQATRAMGDHRYAPSAQKLVDALNDEHLRVVMYAGIGLGRLSYAPSVPSIIAALKKYQDKDLWVRHGLTMALSGLPQSLWWSYYQDDSEHVRMGILLAARRLKSPDIAAFLNDDAEHIVNEAITAINDLAIVEARPALAHYLTTQIGLPSEQYPQDKVGQWQHHRVINAAYAQGTVQDAVNLLQYAASDGLPTRLASEALSAIEAWNNVNPIDTTTGLPTQAARNREPIQAAVAEYLPKVLAKVQVQALVQTIRLAETNAMDIPNSVLLAAAQNTENSAKVRIQALTYLNSRAFNNIEDVLYELSKDADIEVRGDALTKLFDINPEAGLAQAKLFLQSEYSKDNQVAYSVLSKGKGPEYDEIALSAMTELNRSKQTNGATLEMLDFARSRDNEAVQLALNEYSNYIESADIMTRYASSLYGGSVEQGRNIFAGGGASECMRCHMVNWSGGDVGPDLSDIGRMHDNKYLLQSIVDVGAAIAPGFGTVVLNLKDGRTLSGIYQGETEQIIKIEREENLIEEFAFEDIETLQRPMSGMPPMHRFLDEYQIRDLVAYLASLEREYEKVEDVH</sequence>
<dbReference type="Gene3D" id="1.10.760.10">
    <property type="entry name" value="Cytochrome c-like domain"/>
    <property type="match status" value="1"/>
</dbReference>
<evidence type="ECO:0000256" key="4">
    <source>
        <dbReference type="PROSITE-ProRule" id="PRU00433"/>
    </source>
</evidence>
<feature type="domain" description="Cytochrome c" evidence="6">
    <location>
        <begin position="1010"/>
        <end position="1146"/>
    </location>
</feature>
<keyword evidence="8" id="KW-1185">Reference proteome</keyword>
<dbReference type="PANTHER" id="PTHR33546">
    <property type="entry name" value="LARGE, MULTIFUNCTIONAL SECRETED PROTEIN-RELATED"/>
    <property type="match status" value="1"/>
</dbReference>
<accession>A0ABV9LZD9</accession>
<dbReference type="InterPro" id="IPR055557">
    <property type="entry name" value="DUF7133"/>
</dbReference>
<dbReference type="InterPro" id="IPR011989">
    <property type="entry name" value="ARM-like"/>
</dbReference>
<dbReference type="Gene3D" id="1.25.10.10">
    <property type="entry name" value="Leucine-rich Repeat Variant"/>
    <property type="match status" value="1"/>
</dbReference>
<dbReference type="NCBIfam" id="TIGR02603">
    <property type="entry name" value="CxxCH_TIGR02603"/>
    <property type="match status" value="1"/>
</dbReference>
<dbReference type="SUPFAM" id="SSF46626">
    <property type="entry name" value="Cytochrome c"/>
    <property type="match status" value="1"/>
</dbReference>
<dbReference type="RefSeq" id="WP_382410174.1">
    <property type="nucleotide sequence ID" value="NZ_JBHSGU010000017.1"/>
</dbReference>
<feature type="region of interest" description="Disordered" evidence="5">
    <location>
        <begin position="26"/>
        <end position="48"/>
    </location>
</feature>
<dbReference type="Proteomes" id="UP001595897">
    <property type="component" value="Unassembled WGS sequence"/>
</dbReference>
<dbReference type="InterPro" id="IPR016024">
    <property type="entry name" value="ARM-type_fold"/>
</dbReference>
<evidence type="ECO:0000313" key="7">
    <source>
        <dbReference type="EMBL" id="MFC4701569.1"/>
    </source>
</evidence>
<dbReference type="InterPro" id="IPR011042">
    <property type="entry name" value="6-blade_b-propeller_TolB-like"/>
</dbReference>
<dbReference type="Gene3D" id="2.120.10.30">
    <property type="entry name" value="TolB, C-terminal domain"/>
    <property type="match status" value="1"/>
</dbReference>
<evidence type="ECO:0000256" key="1">
    <source>
        <dbReference type="ARBA" id="ARBA00022617"/>
    </source>
</evidence>
<comment type="caution">
    <text evidence="7">The sequence shown here is derived from an EMBL/GenBank/DDBJ whole genome shotgun (WGS) entry which is preliminary data.</text>
</comment>
<dbReference type="EMBL" id="JBHSGU010000017">
    <property type="protein sequence ID" value="MFC4701569.1"/>
    <property type="molecule type" value="Genomic_DNA"/>
</dbReference>
<dbReference type="SUPFAM" id="SSF50952">
    <property type="entry name" value="Soluble quinoprotein glucose dehydrogenase"/>
    <property type="match status" value="1"/>
</dbReference>
<dbReference type="InterPro" id="IPR011041">
    <property type="entry name" value="Quinoprot_gluc/sorb_DH_b-prop"/>
</dbReference>
<evidence type="ECO:0000259" key="6">
    <source>
        <dbReference type="PROSITE" id="PS51007"/>
    </source>
</evidence>
<keyword evidence="2 4" id="KW-0479">Metal-binding</keyword>
<keyword evidence="1 4" id="KW-0349">Heme</keyword>
<evidence type="ECO:0000313" key="8">
    <source>
        <dbReference type="Proteomes" id="UP001595897"/>
    </source>
</evidence>
<evidence type="ECO:0000256" key="3">
    <source>
        <dbReference type="ARBA" id="ARBA00023004"/>
    </source>
</evidence>
<dbReference type="Pfam" id="PF00034">
    <property type="entry name" value="Cytochrom_C"/>
    <property type="match status" value="1"/>
</dbReference>
<gene>
    <name evidence="7" type="ORF">ACFO4O_15535</name>
</gene>
<name>A0ABV9LZD9_9ALTE</name>